<evidence type="ECO:0000313" key="2">
    <source>
        <dbReference type="Proteomes" id="UP000593578"/>
    </source>
</evidence>
<accession>A0A7J8P9P1</accession>
<organism evidence="1 2">
    <name type="scientific">Gossypium raimondii</name>
    <name type="common">Peruvian cotton</name>
    <name type="synonym">Gossypium klotzschianum subsp. raimondii</name>
    <dbReference type="NCBI Taxonomy" id="29730"/>
    <lineage>
        <taxon>Eukaryota</taxon>
        <taxon>Viridiplantae</taxon>
        <taxon>Streptophyta</taxon>
        <taxon>Embryophyta</taxon>
        <taxon>Tracheophyta</taxon>
        <taxon>Spermatophyta</taxon>
        <taxon>Magnoliopsida</taxon>
        <taxon>eudicotyledons</taxon>
        <taxon>Gunneridae</taxon>
        <taxon>Pentapetalae</taxon>
        <taxon>rosids</taxon>
        <taxon>malvids</taxon>
        <taxon>Malvales</taxon>
        <taxon>Malvaceae</taxon>
        <taxon>Malvoideae</taxon>
        <taxon>Gossypium</taxon>
    </lineage>
</organism>
<proteinExistence type="predicted"/>
<gene>
    <name evidence="1" type="ORF">Gorai_016655</name>
</gene>
<comment type="caution">
    <text evidence="1">The sequence shown here is derived from an EMBL/GenBank/DDBJ whole genome shotgun (WGS) entry which is preliminary data.</text>
</comment>
<feature type="non-terminal residue" evidence="1">
    <location>
        <position position="1"/>
    </location>
</feature>
<sequence>SRICEKALDAIRLLDGQVATSITLVGENFLANAHPFLTQVPYNIVATRSTFSLDNTNSNTVNDNFVAFDVEESSC</sequence>
<reference evidence="1 2" key="1">
    <citation type="journal article" date="2019" name="Genome Biol. Evol.">
        <title>Insights into the evolution of the New World diploid cottons (Gossypium, subgenus Houzingenia) based on genome sequencing.</title>
        <authorList>
            <person name="Grover C.E."/>
            <person name="Arick M.A. 2nd"/>
            <person name="Thrash A."/>
            <person name="Conover J.L."/>
            <person name="Sanders W.S."/>
            <person name="Peterson D.G."/>
            <person name="Frelichowski J.E."/>
            <person name="Scheffler J.A."/>
            <person name="Scheffler B.E."/>
            <person name="Wendel J.F."/>
        </authorList>
    </citation>
    <scope>NUCLEOTIDE SEQUENCE [LARGE SCALE GENOMIC DNA]</scope>
    <source>
        <strain evidence="1">8</strain>
        <tissue evidence="1">Leaf</tissue>
    </source>
</reference>
<evidence type="ECO:0000313" key="1">
    <source>
        <dbReference type="EMBL" id="MBA0585894.1"/>
    </source>
</evidence>
<protein>
    <submittedName>
        <fullName evidence="1">Uncharacterized protein</fullName>
    </submittedName>
</protein>
<dbReference type="EMBL" id="JABEZZ010000005">
    <property type="protein sequence ID" value="MBA0585894.1"/>
    <property type="molecule type" value="Genomic_DNA"/>
</dbReference>
<dbReference type="AlphaFoldDB" id="A0A7J8P9P1"/>
<dbReference type="Proteomes" id="UP000593578">
    <property type="component" value="Unassembled WGS sequence"/>
</dbReference>
<name>A0A7J8P9P1_GOSRA</name>